<dbReference type="AlphaFoldDB" id="A0A7W6CUT9"/>
<proteinExistence type="predicted"/>
<dbReference type="EC" id="2.7.13.3" evidence="2"/>
<evidence type="ECO:0000313" key="11">
    <source>
        <dbReference type="Proteomes" id="UP000528964"/>
    </source>
</evidence>
<keyword evidence="7" id="KW-0067">ATP-binding</keyword>
<dbReference type="GO" id="GO:0016020">
    <property type="term" value="C:membrane"/>
    <property type="evidence" value="ECO:0007669"/>
    <property type="project" value="InterPro"/>
</dbReference>
<gene>
    <name evidence="10" type="ORF">GGR24_000144</name>
</gene>
<dbReference type="InterPro" id="IPR003660">
    <property type="entry name" value="HAMP_dom"/>
</dbReference>
<dbReference type="PANTHER" id="PTHR41523:SF8">
    <property type="entry name" value="ETHYLENE RESPONSE SENSOR PROTEIN"/>
    <property type="match status" value="1"/>
</dbReference>
<reference evidence="10 11" key="1">
    <citation type="submission" date="2020-08" db="EMBL/GenBank/DDBJ databases">
        <title>Genomic Encyclopedia of Type Strains, Phase IV (KMG-IV): sequencing the most valuable type-strain genomes for metagenomic binning, comparative biology and taxonomic classification.</title>
        <authorList>
            <person name="Goeker M."/>
        </authorList>
    </citation>
    <scope>NUCLEOTIDE SEQUENCE [LARGE SCALE GENOMIC DNA]</scope>
    <source>
        <strain evidence="10 11">DSM 25481</strain>
    </source>
</reference>
<keyword evidence="3" id="KW-0597">Phosphoprotein</keyword>
<dbReference type="CDD" id="cd18774">
    <property type="entry name" value="PDC2_HK_sensor"/>
    <property type="match status" value="1"/>
</dbReference>
<dbReference type="GO" id="GO:0005524">
    <property type="term" value="F:ATP binding"/>
    <property type="evidence" value="ECO:0007669"/>
    <property type="project" value="UniProtKB-KW"/>
</dbReference>
<evidence type="ECO:0000256" key="4">
    <source>
        <dbReference type="ARBA" id="ARBA00022679"/>
    </source>
</evidence>
<feature type="domain" description="HAMP" evidence="9">
    <location>
        <begin position="189"/>
        <end position="243"/>
    </location>
</feature>
<evidence type="ECO:0000259" key="9">
    <source>
        <dbReference type="PROSITE" id="PS50885"/>
    </source>
</evidence>
<keyword evidence="8" id="KW-0472">Membrane</keyword>
<dbReference type="GO" id="GO:0004673">
    <property type="term" value="F:protein histidine kinase activity"/>
    <property type="evidence" value="ECO:0007669"/>
    <property type="project" value="UniProtKB-EC"/>
</dbReference>
<dbReference type="Pfam" id="PF07568">
    <property type="entry name" value="HisKA_2"/>
    <property type="match status" value="1"/>
</dbReference>
<dbReference type="Gene3D" id="3.30.450.20">
    <property type="entry name" value="PAS domain"/>
    <property type="match status" value="1"/>
</dbReference>
<comment type="catalytic activity">
    <reaction evidence="1">
        <text>ATP + protein L-histidine = ADP + protein N-phospho-L-histidine.</text>
        <dbReference type="EC" id="2.7.13.3"/>
    </reaction>
</comment>
<keyword evidence="4" id="KW-0808">Transferase</keyword>
<comment type="caution">
    <text evidence="10">The sequence shown here is derived from an EMBL/GenBank/DDBJ whole genome shotgun (WGS) entry which is preliminary data.</text>
</comment>
<keyword evidence="11" id="KW-1185">Reference proteome</keyword>
<keyword evidence="8" id="KW-1133">Transmembrane helix</keyword>
<dbReference type="PANTHER" id="PTHR41523">
    <property type="entry name" value="TWO-COMPONENT SYSTEM SENSOR PROTEIN"/>
    <property type="match status" value="1"/>
</dbReference>
<keyword evidence="6 10" id="KW-0418">Kinase</keyword>
<keyword evidence="8" id="KW-0812">Transmembrane</keyword>
<evidence type="ECO:0000313" key="10">
    <source>
        <dbReference type="EMBL" id="MBB3971511.1"/>
    </source>
</evidence>
<dbReference type="Proteomes" id="UP000528964">
    <property type="component" value="Unassembled WGS sequence"/>
</dbReference>
<dbReference type="PROSITE" id="PS50885">
    <property type="entry name" value="HAMP"/>
    <property type="match status" value="1"/>
</dbReference>
<feature type="transmembrane region" description="Helical" evidence="8">
    <location>
        <begin position="164"/>
        <end position="187"/>
    </location>
</feature>
<sequence length="450" mass="48541">MFKTLRSRIALLLIAANLPVIAFAITIGLQQFALSDRFDRDRLVQAAELVSARAAALRAEQPITAEERHQIFRDRGSRAEIAAAIVDKDGRLLARDDETAPYGSAWLPKDGLPTNRLDDDPRVLKARGEDGRAYRYAIAPIPRSGLSAIVAAPFDVTGHSQTQWLLLALGLPALMVLLCVGLVLFGIERFVLRWIRALRASTASYDGGRLDTKAATLKGAPRELTELGDTLAAMSRRVEERSLALEAAIEERDRLLRELHHRVKNNFQMIASLLALQRQEAPDTLSAVLRAPEDRVRAMAAAYKVSYASGEIGHVAVAELIRDVALQARQTNGARLFEVVAHFPEDAFEVDLDLAVSLALLLTELLSAAAAAADSAVVEASAEPGGKLALTISGPPPGWLPGPGLSQRLIRAYADQLGTAIEELDGGAIRLVVSLASEKPTIGMRSRTAA</sequence>
<dbReference type="GO" id="GO:0007165">
    <property type="term" value="P:signal transduction"/>
    <property type="evidence" value="ECO:0007669"/>
    <property type="project" value="InterPro"/>
</dbReference>
<name>A0A7W6CUT9_9HYPH</name>
<dbReference type="RefSeq" id="WP_183393387.1">
    <property type="nucleotide sequence ID" value="NZ_JACIDR010000001.1"/>
</dbReference>
<evidence type="ECO:0000256" key="2">
    <source>
        <dbReference type="ARBA" id="ARBA00012438"/>
    </source>
</evidence>
<evidence type="ECO:0000256" key="6">
    <source>
        <dbReference type="ARBA" id="ARBA00022777"/>
    </source>
</evidence>
<evidence type="ECO:0000256" key="5">
    <source>
        <dbReference type="ARBA" id="ARBA00022741"/>
    </source>
</evidence>
<evidence type="ECO:0000256" key="8">
    <source>
        <dbReference type="SAM" id="Phobius"/>
    </source>
</evidence>
<dbReference type="InterPro" id="IPR011495">
    <property type="entry name" value="Sig_transdc_His_kin_sub2_dim/P"/>
</dbReference>
<protein>
    <recommendedName>
        <fullName evidence="2">histidine kinase</fullName>
        <ecNumber evidence="2">2.7.13.3</ecNumber>
    </recommendedName>
</protein>
<keyword evidence="5" id="KW-0547">Nucleotide-binding</keyword>
<evidence type="ECO:0000256" key="1">
    <source>
        <dbReference type="ARBA" id="ARBA00000085"/>
    </source>
</evidence>
<accession>A0A7W6CUT9</accession>
<dbReference type="EMBL" id="JACIDR010000001">
    <property type="protein sequence ID" value="MBB3971511.1"/>
    <property type="molecule type" value="Genomic_DNA"/>
</dbReference>
<organism evidence="10 11">
    <name type="scientific">Hansschlegelia beijingensis</name>
    <dbReference type="NCBI Taxonomy" id="1133344"/>
    <lineage>
        <taxon>Bacteria</taxon>
        <taxon>Pseudomonadati</taxon>
        <taxon>Pseudomonadota</taxon>
        <taxon>Alphaproteobacteria</taxon>
        <taxon>Hyphomicrobiales</taxon>
        <taxon>Methylopilaceae</taxon>
        <taxon>Hansschlegelia</taxon>
    </lineage>
</organism>
<evidence type="ECO:0000256" key="7">
    <source>
        <dbReference type="ARBA" id="ARBA00022840"/>
    </source>
</evidence>
<evidence type="ECO:0000256" key="3">
    <source>
        <dbReference type="ARBA" id="ARBA00022553"/>
    </source>
</evidence>